<sequence>MLQSMLSYTSRRRLPHLLPFSTATAAAIAANAVPAPTLPESYTVQPPIKPWPHRLTPKLLASLITRQHNPDLSLQIFNHAEAHHPNLSHSPEALQAIFLKLSRARRFPQIESLLTRLSPCGEDQLLTVIRGYGLAGKPESSLRTFLKFESLGVRPSVRSLNVLLNALVQNKRYRLVHLVFKSCKDRFGVLPNVVSCNILLKALCKRNEVDVAVRILDEMPAMGVVPNVVSYTTVLGGYVWKGDMNSAVRVFEEILDRGWVPDATTYTVLMNGFCRVGRLVDAIRVMDEMEENGIQPTEVTYGVMIEAYCKGRKFGEAVNLLEDMIGKGYVPSSVLCCKVVDLLCEEGNVEKACEVWRRLLRKNCQLDGAVVSTIVHWLCKEGKVLEARSMFDELERGSVASLLTYNTLIAGMCERGELCEVGRLWDDMVEKGRAPNAFTYNVLIKGFCKVGNVKEGIRVLEEMLEGGCLPSKSTYSILIDGLYHSGGMKGEIDKVVSLAMMAGVDGDLWDLFVKHVAGNLDGNAAELDRILIENAVFHCLMGKSHAKSLESFKNYFVVAILGMLVNLVQKDDHNCCESQLFHLAHAFLYTNLVFSMIIATVMLSVPLDIHIRQWHDLFCLKMCIKHVMLHILMCQLFGFLQLKHGEDMLLTGYLLLVDPPRDQERKWDDVLLRGLIIWDG</sequence>
<accession>A0AAN9QL64</accession>
<name>A0AAN9QL64_CANGL</name>
<feature type="transmembrane region" description="Helical" evidence="3">
    <location>
        <begin position="617"/>
        <end position="640"/>
    </location>
</feature>
<dbReference type="PROSITE" id="PS51375">
    <property type="entry name" value="PPR"/>
    <property type="match status" value="7"/>
</dbReference>
<dbReference type="Gene3D" id="1.25.40.10">
    <property type="entry name" value="Tetratricopeptide repeat domain"/>
    <property type="match status" value="4"/>
</dbReference>
<feature type="transmembrane region" description="Helical" evidence="3">
    <location>
        <begin position="586"/>
        <end position="605"/>
    </location>
</feature>
<dbReference type="EMBL" id="JAYMYQ010000004">
    <property type="protein sequence ID" value="KAK7339634.1"/>
    <property type="molecule type" value="Genomic_DNA"/>
</dbReference>
<feature type="repeat" description="PPR" evidence="2">
    <location>
        <begin position="401"/>
        <end position="435"/>
    </location>
</feature>
<protein>
    <recommendedName>
        <fullName evidence="6">Pentatricopeptide repeat-containing protein</fullName>
    </recommendedName>
</protein>
<organism evidence="4 5">
    <name type="scientific">Canavalia gladiata</name>
    <name type="common">Sword bean</name>
    <name type="synonym">Dolichos gladiatus</name>
    <dbReference type="NCBI Taxonomy" id="3824"/>
    <lineage>
        <taxon>Eukaryota</taxon>
        <taxon>Viridiplantae</taxon>
        <taxon>Streptophyta</taxon>
        <taxon>Embryophyta</taxon>
        <taxon>Tracheophyta</taxon>
        <taxon>Spermatophyta</taxon>
        <taxon>Magnoliopsida</taxon>
        <taxon>eudicotyledons</taxon>
        <taxon>Gunneridae</taxon>
        <taxon>Pentapetalae</taxon>
        <taxon>rosids</taxon>
        <taxon>fabids</taxon>
        <taxon>Fabales</taxon>
        <taxon>Fabaceae</taxon>
        <taxon>Papilionoideae</taxon>
        <taxon>50 kb inversion clade</taxon>
        <taxon>NPAAA clade</taxon>
        <taxon>indigoferoid/millettioid clade</taxon>
        <taxon>Phaseoleae</taxon>
        <taxon>Canavalia</taxon>
    </lineage>
</organism>
<evidence type="ECO:0000256" key="2">
    <source>
        <dbReference type="PROSITE-ProRule" id="PRU00708"/>
    </source>
</evidence>
<evidence type="ECO:0000313" key="5">
    <source>
        <dbReference type="Proteomes" id="UP001367508"/>
    </source>
</evidence>
<keyword evidence="3" id="KW-0812">Transmembrane</keyword>
<keyword evidence="3" id="KW-1133">Transmembrane helix</keyword>
<comment type="caution">
    <text evidence="4">The sequence shown here is derived from an EMBL/GenBank/DDBJ whole genome shotgun (WGS) entry which is preliminary data.</text>
</comment>
<feature type="repeat" description="PPR" evidence="2">
    <location>
        <begin position="332"/>
        <end position="366"/>
    </location>
</feature>
<dbReference type="InterPro" id="IPR011990">
    <property type="entry name" value="TPR-like_helical_dom_sf"/>
</dbReference>
<reference evidence="4 5" key="1">
    <citation type="submission" date="2024-01" db="EMBL/GenBank/DDBJ databases">
        <title>The genomes of 5 underutilized Papilionoideae crops provide insights into root nodulation and disease resistanc.</title>
        <authorList>
            <person name="Jiang F."/>
        </authorList>
    </citation>
    <scope>NUCLEOTIDE SEQUENCE [LARGE SCALE GENOMIC DNA]</scope>
    <source>
        <strain evidence="4">LVBAO_FW01</strain>
        <tissue evidence="4">Leaves</tissue>
    </source>
</reference>
<dbReference type="PANTHER" id="PTHR47942:SF16">
    <property type="entry name" value="PENTATRICOPEPTIDE REPEAT DOMAIN CONTAINING PROTEIN-RELATED"/>
    <property type="match status" value="1"/>
</dbReference>
<dbReference type="Pfam" id="PF01535">
    <property type="entry name" value="PPR"/>
    <property type="match status" value="3"/>
</dbReference>
<evidence type="ECO:0000313" key="4">
    <source>
        <dbReference type="EMBL" id="KAK7339634.1"/>
    </source>
</evidence>
<gene>
    <name evidence="4" type="ORF">VNO77_20312</name>
</gene>
<evidence type="ECO:0000256" key="1">
    <source>
        <dbReference type="ARBA" id="ARBA00022737"/>
    </source>
</evidence>
<evidence type="ECO:0000256" key="3">
    <source>
        <dbReference type="SAM" id="Phobius"/>
    </source>
</evidence>
<dbReference type="Pfam" id="PF13041">
    <property type="entry name" value="PPR_2"/>
    <property type="match status" value="2"/>
</dbReference>
<feature type="repeat" description="PPR" evidence="2">
    <location>
        <begin position="192"/>
        <end position="226"/>
    </location>
</feature>
<keyword evidence="5" id="KW-1185">Reference proteome</keyword>
<feature type="repeat" description="PPR" evidence="2">
    <location>
        <begin position="262"/>
        <end position="296"/>
    </location>
</feature>
<dbReference type="InterPro" id="IPR002885">
    <property type="entry name" value="PPR_rpt"/>
</dbReference>
<feature type="repeat" description="PPR" evidence="2">
    <location>
        <begin position="436"/>
        <end position="470"/>
    </location>
</feature>
<keyword evidence="3" id="KW-0472">Membrane</keyword>
<proteinExistence type="predicted"/>
<evidence type="ECO:0008006" key="6">
    <source>
        <dbReference type="Google" id="ProtNLM"/>
    </source>
</evidence>
<feature type="repeat" description="PPR" evidence="2">
    <location>
        <begin position="227"/>
        <end position="261"/>
    </location>
</feature>
<dbReference type="PANTHER" id="PTHR47942">
    <property type="entry name" value="TETRATRICOPEPTIDE REPEAT (TPR)-LIKE SUPERFAMILY PROTEIN-RELATED"/>
    <property type="match status" value="1"/>
</dbReference>
<dbReference type="Proteomes" id="UP001367508">
    <property type="component" value="Unassembled WGS sequence"/>
</dbReference>
<dbReference type="Pfam" id="PF12854">
    <property type="entry name" value="PPR_1"/>
    <property type="match status" value="2"/>
</dbReference>
<dbReference type="InterPro" id="IPR051222">
    <property type="entry name" value="PPR/CCM1_RNA-binding"/>
</dbReference>
<feature type="repeat" description="PPR" evidence="2">
    <location>
        <begin position="297"/>
        <end position="331"/>
    </location>
</feature>
<keyword evidence="1" id="KW-0677">Repeat</keyword>
<dbReference type="AlphaFoldDB" id="A0AAN9QL64"/>
<dbReference type="NCBIfam" id="TIGR00756">
    <property type="entry name" value="PPR"/>
    <property type="match status" value="8"/>
</dbReference>